<dbReference type="HAMAP" id="MF_02059">
    <property type="entry name" value="Activ_enz_CutD"/>
    <property type="match status" value="1"/>
</dbReference>
<dbReference type="NCBIfam" id="TIGR04395">
    <property type="entry name" value="cutC_activ_rSAM"/>
    <property type="match status" value="1"/>
</dbReference>
<keyword evidence="8" id="KW-0408">Iron</keyword>
<evidence type="ECO:0000313" key="13">
    <source>
        <dbReference type="Proteomes" id="UP000698963"/>
    </source>
</evidence>
<comment type="subunit">
    <text evidence="3">Monomer.</text>
</comment>
<evidence type="ECO:0000256" key="6">
    <source>
        <dbReference type="ARBA" id="ARBA00022723"/>
    </source>
</evidence>
<dbReference type="Proteomes" id="UP000698963">
    <property type="component" value="Unassembled WGS sequence"/>
</dbReference>
<evidence type="ECO:0000256" key="7">
    <source>
        <dbReference type="ARBA" id="ARBA00023002"/>
    </source>
</evidence>
<dbReference type="InterPro" id="IPR017900">
    <property type="entry name" value="4Fe4S_Fe_S_CS"/>
</dbReference>
<evidence type="ECO:0000259" key="11">
    <source>
        <dbReference type="PROSITE" id="PS51918"/>
    </source>
</evidence>
<dbReference type="SFLD" id="SFLDG01066">
    <property type="entry name" value="organic_radical-activating_enz"/>
    <property type="match status" value="1"/>
</dbReference>
<sequence length="307" mass="34786">MERKALIFNIQKYNLYDGPGIRTLVFFKGCPLRCLWCSNPEGQLRAYQILFKKDRCVNCGACAAVCPTGVHAMADSRHEIRREVECIGCRACEKACAQSALSISGEYRTISEIMEVIEEDRPFYQSSGGGVTLGGGEVLMQPEAAVNLLTTCKERGINTAMETCGYARPEVVRRAAEVTDLFLFDVKHMDSDRHYRLTGVRNELILDNLRWLLENRSNVKVRVPLLRGVNDGESDIEAMVRFLAPYKGHRNFKGIDLLPYHKMGVNKYAQLGREYPMQGDPALDESDLARVEDIIRRYDFPVTVIRH</sequence>
<protein>
    <submittedName>
        <fullName evidence="12">Choline TMA-lyase-activating enzyme</fullName>
    </submittedName>
</protein>
<accession>A0A921AUM3</accession>
<dbReference type="Pfam" id="PF00037">
    <property type="entry name" value="Fer4"/>
    <property type="match status" value="1"/>
</dbReference>
<dbReference type="InterPro" id="IPR017896">
    <property type="entry name" value="4Fe4S_Fe-S-bd"/>
</dbReference>
<comment type="similarity">
    <text evidence="2">Belongs to the organic radical-activating enzymes family.</text>
</comment>
<evidence type="ECO:0000256" key="4">
    <source>
        <dbReference type="ARBA" id="ARBA00022485"/>
    </source>
</evidence>
<dbReference type="InterPro" id="IPR030905">
    <property type="entry name" value="CutC_activ_rSAM"/>
</dbReference>
<keyword evidence="9" id="KW-0411">Iron-sulfur</keyword>
<comment type="caution">
    <text evidence="12">The sequence shown here is derived from an EMBL/GenBank/DDBJ whole genome shotgun (WGS) entry which is preliminary data.</text>
</comment>
<keyword evidence="5" id="KW-0949">S-adenosyl-L-methionine</keyword>
<evidence type="ECO:0000256" key="5">
    <source>
        <dbReference type="ARBA" id="ARBA00022691"/>
    </source>
</evidence>
<dbReference type="SFLD" id="SFLDG01118">
    <property type="entry name" value="activating_enzymes__group_2"/>
    <property type="match status" value="1"/>
</dbReference>
<dbReference type="InterPro" id="IPR001989">
    <property type="entry name" value="Radical_activat_CS"/>
</dbReference>
<dbReference type="PROSITE" id="PS01087">
    <property type="entry name" value="RADICAL_ACTIVATING"/>
    <property type="match status" value="1"/>
</dbReference>
<evidence type="ECO:0000313" key="12">
    <source>
        <dbReference type="EMBL" id="HJD96443.1"/>
    </source>
</evidence>
<feature type="domain" description="Radical SAM core" evidence="11">
    <location>
        <begin position="16"/>
        <end position="301"/>
    </location>
</feature>
<evidence type="ECO:0000256" key="9">
    <source>
        <dbReference type="ARBA" id="ARBA00023014"/>
    </source>
</evidence>
<dbReference type="AlphaFoldDB" id="A0A921AUM3"/>
<dbReference type="PROSITE" id="PS00198">
    <property type="entry name" value="4FE4S_FER_1"/>
    <property type="match status" value="1"/>
</dbReference>
<dbReference type="Gene3D" id="3.30.70.20">
    <property type="match status" value="1"/>
</dbReference>
<name>A0A921AUM3_9BACT</name>
<dbReference type="PROSITE" id="PS51379">
    <property type="entry name" value="4FE4S_FER_2"/>
    <property type="match status" value="2"/>
</dbReference>
<dbReference type="PIRSF" id="PIRSF000371">
    <property type="entry name" value="PFL_act_enz"/>
    <property type="match status" value="1"/>
</dbReference>
<dbReference type="EMBL" id="DYZA01000039">
    <property type="protein sequence ID" value="HJD96443.1"/>
    <property type="molecule type" value="Genomic_DNA"/>
</dbReference>
<feature type="domain" description="4Fe-4S ferredoxin-type" evidence="10">
    <location>
        <begin position="77"/>
        <end position="106"/>
    </location>
</feature>
<reference evidence="12" key="2">
    <citation type="submission" date="2021-09" db="EMBL/GenBank/DDBJ databases">
        <authorList>
            <person name="Gilroy R."/>
        </authorList>
    </citation>
    <scope>NUCLEOTIDE SEQUENCE</scope>
    <source>
        <strain evidence="12">ChiGjej2B2-19336</strain>
    </source>
</reference>
<dbReference type="NCBIfam" id="TIGR02494">
    <property type="entry name" value="PFLE_PFLC"/>
    <property type="match status" value="1"/>
</dbReference>
<keyword evidence="7" id="KW-0560">Oxidoreductase</keyword>
<dbReference type="InterPro" id="IPR012839">
    <property type="entry name" value="Organic_radical_activase"/>
</dbReference>
<evidence type="ECO:0000256" key="1">
    <source>
        <dbReference type="ARBA" id="ARBA00001966"/>
    </source>
</evidence>
<dbReference type="InterPro" id="IPR034457">
    <property type="entry name" value="Organic_radical-activating"/>
</dbReference>
<dbReference type="SFLD" id="SFLDS00029">
    <property type="entry name" value="Radical_SAM"/>
    <property type="match status" value="1"/>
</dbReference>
<dbReference type="SUPFAM" id="SSF54862">
    <property type="entry name" value="4Fe-4S ferredoxins"/>
    <property type="match status" value="1"/>
</dbReference>
<comment type="cofactor">
    <cofactor evidence="1">
        <name>[4Fe-4S] cluster</name>
        <dbReference type="ChEBI" id="CHEBI:49883"/>
    </cofactor>
</comment>
<dbReference type="InterPro" id="IPR058240">
    <property type="entry name" value="rSAM_sf"/>
</dbReference>
<dbReference type="GO" id="GO:0046872">
    <property type="term" value="F:metal ion binding"/>
    <property type="evidence" value="ECO:0007669"/>
    <property type="project" value="UniProtKB-KW"/>
</dbReference>
<dbReference type="InterPro" id="IPR013785">
    <property type="entry name" value="Aldolase_TIM"/>
</dbReference>
<keyword evidence="6" id="KW-0479">Metal-binding</keyword>
<keyword evidence="4" id="KW-0004">4Fe-4S</keyword>
<dbReference type="InterPro" id="IPR040074">
    <property type="entry name" value="BssD/PflA/YjjW"/>
</dbReference>
<organism evidence="12 13">
    <name type="scientific">Mailhella massiliensis</name>
    <dbReference type="NCBI Taxonomy" id="1903261"/>
    <lineage>
        <taxon>Bacteria</taxon>
        <taxon>Pseudomonadati</taxon>
        <taxon>Thermodesulfobacteriota</taxon>
        <taxon>Desulfovibrionia</taxon>
        <taxon>Desulfovibrionales</taxon>
        <taxon>Desulfovibrionaceae</taxon>
        <taxon>Mailhella</taxon>
    </lineage>
</organism>
<gene>
    <name evidence="12" type="primary">cutD</name>
    <name evidence="12" type="ORF">K8W16_02195</name>
</gene>
<dbReference type="GO" id="GO:0016491">
    <property type="term" value="F:oxidoreductase activity"/>
    <property type="evidence" value="ECO:0007669"/>
    <property type="project" value="UniProtKB-KW"/>
</dbReference>
<evidence type="ECO:0000256" key="8">
    <source>
        <dbReference type="ARBA" id="ARBA00023004"/>
    </source>
</evidence>
<evidence type="ECO:0000259" key="10">
    <source>
        <dbReference type="PROSITE" id="PS51379"/>
    </source>
</evidence>
<reference evidence="12" key="1">
    <citation type="journal article" date="2021" name="PeerJ">
        <title>Extensive microbial diversity within the chicken gut microbiome revealed by metagenomics and culture.</title>
        <authorList>
            <person name="Gilroy R."/>
            <person name="Ravi A."/>
            <person name="Getino M."/>
            <person name="Pursley I."/>
            <person name="Horton D.L."/>
            <person name="Alikhan N.F."/>
            <person name="Baker D."/>
            <person name="Gharbi K."/>
            <person name="Hall N."/>
            <person name="Watson M."/>
            <person name="Adriaenssens E.M."/>
            <person name="Foster-Nyarko E."/>
            <person name="Jarju S."/>
            <person name="Secka A."/>
            <person name="Antonio M."/>
            <person name="Oren A."/>
            <person name="Chaudhuri R.R."/>
            <person name="La Ragione R."/>
            <person name="Hildebrand F."/>
            <person name="Pallen M.J."/>
        </authorList>
    </citation>
    <scope>NUCLEOTIDE SEQUENCE</scope>
    <source>
        <strain evidence="12">ChiGjej2B2-19336</strain>
    </source>
</reference>
<dbReference type="SUPFAM" id="SSF102114">
    <property type="entry name" value="Radical SAM enzymes"/>
    <property type="match status" value="1"/>
</dbReference>
<evidence type="ECO:0000256" key="2">
    <source>
        <dbReference type="ARBA" id="ARBA00009777"/>
    </source>
</evidence>
<dbReference type="PANTHER" id="PTHR30352">
    <property type="entry name" value="PYRUVATE FORMATE-LYASE-ACTIVATING ENZYME"/>
    <property type="match status" value="1"/>
</dbReference>
<feature type="domain" description="4Fe-4S ferredoxin-type" evidence="10">
    <location>
        <begin position="47"/>
        <end position="76"/>
    </location>
</feature>
<dbReference type="PROSITE" id="PS51918">
    <property type="entry name" value="RADICAL_SAM"/>
    <property type="match status" value="1"/>
</dbReference>
<dbReference type="Gene3D" id="3.20.20.70">
    <property type="entry name" value="Aldolase class I"/>
    <property type="match status" value="1"/>
</dbReference>
<proteinExistence type="inferred from homology"/>
<dbReference type="GO" id="GO:0051539">
    <property type="term" value="F:4 iron, 4 sulfur cluster binding"/>
    <property type="evidence" value="ECO:0007669"/>
    <property type="project" value="UniProtKB-KW"/>
</dbReference>
<dbReference type="InterPro" id="IPR007197">
    <property type="entry name" value="rSAM"/>
</dbReference>
<dbReference type="Pfam" id="PF04055">
    <property type="entry name" value="Radical_SAM"/>
    <property type="match status" value="1"/>
</dbReference>
<dbReference type="RefSeq" id="WP_304120762.1">
    <property type="nucleotide sequence ID" value="NZ_DYZA01000039.1"/>
</dbReference>
<evidence type="ECO:0000256" key="3">
    <source>
        <dbReference type="ARBA" id="ARBA00011245"/>
    </source>
</evidence>
<dbReference type="PANTHER" id="PTHR30352:SF4">
    <property type="entry name" value="PYRUVATE FORMATE-LYASE 2-ACTIVATING ENZYME"/>
    <property type="match status" value="1"/>
</dbReference>